<organism evidence="2 3">
    <name type="scientific">Phragmitibacter flavus</name>
    <dbReference type="NCBI Taxonomy" id="2576071"/>
    <lineage>
        <taxon>Bacteria</taxon>
        <taxon>Pseudomonadati</taxon>
        <taxon>Verrucomicrobiota</taxon>
        <taxon>Verrucomicrobiia</taxon>
        <taxon>Verrucomicrobiales</taxon>
        <taxon>Verrucomicrobiaceae</taxon>
        <taxon>Phragmitibacter</taxon>
    </lineage>
</organism>
<keyword evidence="3" id="KW-1185">Reference proteome</keyword>
<evidence type="ECO:0000313" key="2">
    <source>
        <dbReference type="EMBL" id="TLD72270.1"/>
    </source>
</evidence>
<sequence length="427" mass="46194">MRFVFVLLIGLVAGPWASASAKELRVANPAALEKAIRAAEAGDVISLNEGEWRDVEIVFTGKGTEAAPITLKAATPGKAVLTGASTLRIGGEHLVVEGLLFKDPDNRVGDLILFRKDSKLLANHCRMTQCAVINTQPAEGAADCRWVGIYGAGNRVDHCSFQGKTGKGTTLVVWLGNEGEGDGRHRIDHNYFGPREKLGKNGGETIRIGDSKTSMLSAECVVERNLFEKCNGEVECISNKSCDNVYRENTFLEVGGTLTLRHGNRCTVEKNVFIGNQANGTGGVRIIGEDHVVRGNYLENLTGDDARAGICFMMGIPESPAHRYFQVKRARIEDNVLVNCKHSILIGLSDDKNGVLPPVETLIIGNRISAPGQVIVEARCSLSGIEWRKNQFAGKELGIPATEGIEGVEPQIVRLEPLKATDVGVRW</sequence>
<evidence type="ECO:0000256" key="1">
    <source>
        <dbReference type="SAM" id="SignalP"/>
    </source>
</evidence>
<proteinExistence type="predicted"/>
<dbReference type="Gene3D" id="2.160.20.10">
    <property type="entry name" value="Single-stranded right-handed beta-helix, Pectin lyase-like"/>
    <property type="match status" value="1"/>
</dbReference>
<dbReference type="InterPro" id="IPR039513">
    <property type="entry name" value="PL-6"/>
</dbReference>
<evidence type="ECO:0000313" key="3">
    <source>
        <dbReference type="Proteomes" id="UP000306196"/>
    </source>
</evidence>
<feature type="chain" id="PRO_5024435808" description="Alginate lyase" evidence="1">
    <location>
        <begin position="22"/>
        <end position="427"/>
    </location>
</feature>
<dbReference type="Pfam" id="PF14592">
    <property type="entry name" value="Chondroitinas_B"/>
    <property type="match status" value="1"/>
</dbReference>
<reference evidence="2 3" key="1">
    <citation type="submission" date="2019-05" db="EMBL/GenBank/DDBJ databases">
        <title>Verrucobacter flavum gen. nov., sp. nov. a new member of the family Verrucomicrobiaceae.</title>
        <authorList>
            <person name="Szuroczki S."/>
            <person name="Abbaszade G."/>
            <person name="Szabo A."/>
            <person name="Felfoldi T."/>
            <person name="Schumann P."/>
            <person name="Boka K."/>
            <person name="Keki Z."/>
            <person name="Toumi M."/>
            <person name="Toth E."/>
        </authorList>
    </citation>
    <scope>NUCLEOTIDE SEQUENCE [LARGE SCALE GENOMIC DNA]</scope>
    <source>
        <strain evidence="2 3">MG-N-17</strain>
    </source>
</reference>
<protein>
    <recommendedName>
        <fullName evidence="4">Alginate lyase</fullName>
    </recommendedName>
</protein>
<comment type="caution">
    <text evidence="2">The sequence shown here is derived from an EMBL/GenBank/DDBJ whole genome shotgun (WGS) entry which is preliminary data.</text>
</comment>
<dbReference type="RefSeq" id="WP_138084627.1">
    <property type="nucleotide sequence ID" value="NZ_VAUV01000002.1"/>
</dbReference>
<dbReference type="InterPro" id="IPR012334">
    <property type="entry name" value="Pectin_lyas_fold"/>
</dbReference>
<dbReference type="Proteomes" id="UP000306196">
    <property type="component" value="Unassembled WGS sequence"/>
</dbReference>
<gene>
    <name evidence="2" type="ORF">FEM03_02630</name>
</gene>
<name>A0A5R8KJ30_9BACT</name>
<feature type="signal peptide" evidence="1">
    <location>
        <begin position="1"/>
        <end position="21"/>
    </location>
</feature>
<dbReference type="SUPFAM" id="SSF51126">
    <property type="entry name" value="Pectin lyase-like"/>
    <property type="match status" value="1"/>
</dbReference>
<dbReference type="CDD" id="cd14251">
    <property type="entry name" value="PL-6"/>
    <property type="match status" value="1"/>
</dbReference>
<keyword evidence="1" id="KW-0732">Signal</keyword>
<evidence type="ECO:0008006" key="4">
    <source>
        <dbReference type="Google" id="ProtNLM"/>
    </source>
</evidence>
<dbReference type="AlphaFoldDB" id="A0A5R8KJ30"/>
<dbReference type="EMBL" id="VAUV01000002">
    <property type="protein sequence ID" value="TLD72270.1"/>
    <property type="molecule type" value="Genomic_DNA"/>
</dbReference>
<accession>A0A5R8KJ30</accession>
<dbReference type="OrthoDB" id="179999at2"/>
<dbReference type="InterPro" id="IPR011050">
    <property type="entry name" value="Pectin_lyase_fold/virulence"/>
</dbReference>